<sequence length="107" mass="12112">MNDFEQKLLDNGFSAKNIGKLKSIINKDESKKDTLQSLVIDLSKRFWGGVIALVILALIGLNGIFNADSSNAIPYIIVLTFAFFVVYFVTPLNLAWKSYKFIRKNKH</sequence>
<evidence type="ECO:0000313" key="1">
    <source>
        <dbReference type="EMBL" id="QTC47500.1"/>
    </source>
</evidence>
<proteinExistence type="predicted"/>
<name>A0A8A4KCT1_PANAN</name>
<gene>
    <name evidence="1" type="ORF">H0Z12_08065</name>
</gene>
<evidence type="ECO:0000313" key="2">
    <source>
        <dbReference type="Proteomes" id="UP000663901"/>
    </source>
</evidence>
<dbReference type="Proteomes" id="UP000663901">
    <property type="component" value="Chromosome"/>
</dbReference>
<protein>
    <submittedName>
        <fullName evidence="1">Uncharacterized protein</fullName>
    </submittedName>
</protein>
<accession>A0A8A4KCT1</accession>
<dbReference type="RefSeq" id="WP_013026586.1">
    <property type="nucleotide sequence ID" value="NZ_AP019753.1"/>
</dbReference>
<reference evidence="1" key="1">
    <citation type="submission" date="2020-07" db="EMBL/GenBank/DDBJ databases">
        <title>Genome Sequences for Panteoa spp. that cause Center Rot in Onions.</title>
        <authorList>
            <person name="Asselin J.A."/>
            <person name="Helmann T."/>
            <person name="Beer S."/>
            <person name="Stodghill P."/>
        </authorList>
    </citation>
    <scope>NUCLEOTIDE SEQUENCE</scope>
    <source>
        <strain evidence="1">OC5a</strain>
    </source>
</reference>
<organism evidence="1 2">
    <name type="scientific">Pantoea ananas</name>
    <name type="common">Erwinia uredovora</name>
    <dbReference type="NCBI Taxonomy" id="553"/>
    <lineage>
        <taxon>Bacteria</taxon>
        <taxon>Pseudomonadati</taxon>
        <taxon>Pseudomonadota</taxon>
        <taxon>Gammaproteobacteria</taxon>
        <taxon>Enterobacterales</taxon>
        <taxon>Erwiniaceae</taxon>
        <taxon>Pantoea</taxon>
    </lineage>
</organism>
<dbReference type="EMBL" id="CP059084">
    <property type="protein sequence ID" value="QTC47500.1"/>
    <property type="molecule type" value="Genomic_DNA"/>
</dbReference>
<dbReference type="AlphaFoldDB" id="A0A8A4KCT1"/>